<feature type="compositionally biased region" description="Basic and acidic residues" evidence="1">
    <location>
        <begin position="179"/>
        <end position="192"/>
    </location>
</feature>
<feature type="region of interest" description="Disordered" evidence="1">
    <location>
        <begin position="661"/>
        <end position="688"/>
    </location>
</feature>
<dbReference type="Pfam" id="PF00385">
    <property type="entry name" value="Chromo"/>
    <property type="match status" value="1"/>
</dbReference>
<dbReference type="InterPro" id="IPR016197">
    <property type="entry name" value="Chromo-like_dom_sf"/>
</dbReference>
<dbReference type="SMART" id="SM00298">
    <property type="entry name" value="CHROMO"/>
    <property type="match status" value="1"/>
</dbReference>
<dbReference type="Proteomes" id="UP000288805">
    <property type="component" value="Unassembled WGS sequence"/>
</dbReference>
<proteinExistence type="predicted"/>
<feature type="region of interest" description="Disordered" evidence="1">
    <location>
        <begin position="175"/>
        <end position="203"/>
    </location>
</feature>
<reference evidence="3 4" key="1">
    <citation type="journal article" date="2018" name="PLoS Genet.">
        <title>Population sequencing reveals clonal diversity and ancestral inbreeding in the grapevine cultivar Chardonnay.</title>
        <authorList>
            <person name="Roach M.J."/>
            <person name="Johnson D.L."/>
            <person name="Bohlmann J."/>
            <person name="van Vuuren H.J."/>
            <person name="Jones S.J."/>
            <person name="Pretorius I.S."/>
            <person name="Schmidt S.A."/>
            <person name="Borneman A.R."/>
        </authorList>
    </citation>
    <scope>NUCLEOTIDE SEQUENCE [LARGE SCALE GENOMIC DNA]</scope>
    <source>
        <strain evidence="4">cv. Chardonnay</strain>
        <tissue evidence="3">Leaf</tissue>
    </source>
</reference>
<dbReference type="EMBL" id="QGNW01001983">
    <property type="protein sequence ID" value="RVW26796.1"/>
    <property type="molecule type" value="Genomic_DNA"/>
</dbReference>
<feature type="compositionally biased region" description="Basic and acidic residues" evidence="1">
    <location>
        <begin position="559"/>
        <end position="568"/>
    </location>
</feature>
<name>A0A438CUB9_VITVI</name>
<dbReference type="InterPro" id="IPR023780">
    <property type="entry name" value="Chromo_domain"/>
</dbReference>
<evidence type="ECO:0000313" key="4">
    <source>
        <dbReference type="Proteomes" id="UP000288805"/>
    </source>
</evidence>
<accession>A0A438CUB9</accession>
<feature type="region of interest" description="Disordered" evidence="1">
    <location>
        <begin position="531"/>
        <end position="568"/>
    </location>
</feature>
<dbReference type="InterPro" id="IPR000953">
    <property type="entry name" value="Chromo/chromo_shadow_dom"/>
</dbReference>
<protein>
    <recommendedName>
        <fullName evidence="2">Chromo domain-containing protein</fullName>
    </recommendedName>
</protein>
<feature type="compositionally biased region" description="Basic residues" evidence="1">
    <location>
        <begin position="666"/>
        <end position="679"/>
    </location>
</feature>
<gene>
    <name evidence="3" type="ORF">CK203_099716</name>
</gene>
<feature type="compositionally biased region" description="Basic and acidic residues" evidence="1">
    <location>
        <begin position="251"/>
        <end position="262"/>
    </location>
</feature>
<feature type="region of interest" description="Disordered" evidence="1">
    <location>
        <begin position="233"/>
        <end position="274"/>
    </location>
</feature>
<dbReference type="InterPro" id="IPR005162">
    <property type="entry name" value="Retrotrans_gag_dom"/>
</dbReference>
<sequence length="763" mass="85758">MKNQFSSIPGGSIIRVVTDNDRIIPRSPSEDPAVTHMVLNVAHNGTLGDGSKRQNIANNEIGLLATVDELAGVHALGGDEQLFLMLVPERVAEGNSSEWGAATGIVDDLGDHTLEVAVPLAEVQAPEPRRTLAVMGVGLEYGSGTFTLGADDPTHLGEGFWFWFSARVRVLETAEVSEGDERRREASRDPWRHPHLATSGKSVEGHSRIFMNCKEPSKVLESSIGAINRARLRGGHSKGSMSGSNVEETSEQTRGRETEPTARGRGRKDKSRDAVANMEARLAKVELAMADTREGLDLIEQGMEKGLEDLREQIQDLRERVLVSQVQPVSHEEFVSFQGKVLSMLASMESRIEALATRMESRDQEVRQELAIYKAAVSARVMATQEASRVEVPKPHRFSGKRDAKELDNFLWHMERYFEAIALTDEATKDFRREIKRQFYPEDVAYLARKNMRRLKHTGSIRDYVKEFSSLMLEIPNMTQEELLFNFMDNLQGWAEQELRRRGVQDLATAMAIAESLADYKRGDSSKIESLEDSHAMGGGDEVPRDHNAPKKGSGKTSNVREGRDKAERKEFTPKIKCFLCDGPHWARDCPKRKALSAMIEEREQEDEAHMGSMQLLGALQFNPKPSTPETSLLAGVQVKEEKGERAEVARTHMEEVTKGKVNSMGKRKQHSKHWKRTGLHPSEASREKEVKNILAERVTRRQGVLPVIEYLVQWKGLPKRQASWEHADALRKFWKHIERFQNEATTRTSTALVGESVTRCFK</sequence>
<evidence type="ECO:0000313" key="3">
    <source>
        <dbReference type="EMBL" id="RVW26796.1"/>
    </source>
</evidence>
<evidence type="ECO:0000259" key="2">
    <source>
        <dbReference type="PROSITE" id="PS50013"/>
    </source>
</evidence>
<dbReference type="Pfam" id="PF03732">
    <property type="entry name" value="Retrotrans_gag"/>
    <property type="match status" value="1"/>
</dbReference>
<feature type="domain" description="Chromo" evidence="2">
    <location>
        <begin position="689"/>
        <end position="753"/>
    </location>
</feature>
<organism evidence="3 4">
    <name type="scientific">Vitis vinifera</name>
    <name type="common">Grape</name>
    <dbReference type="NCBI Taxonomy" id="29760"/>
    <lineage>
        <taxon>Eukaryota</taxon>
        <taxon>Viridiplantae</taxon>
        <taxon>Streptophyta</taxon>
        <taxon>Embryophyta</taxon>
        <taxon>Tracheophyta</taxon>
        <taxon>Spermatophyta</taxon>
        <taxon>Magnoliopsida</taxon>
        <taxon>eudicotyledons</taxon>
        <taxon>Gunneridae</taxon>
        <taxon>Pentapetalae</taxon>
        <taxon>rosids</taxon>
        <taxon>Vitales</taxon>
        <taxon>Vitaceae</taxon>
        <taxon>Viteae</taxon>
        <taxon>Vitis</taxon>
    </lineage>
</organism>
<comment type="caution">
    <text evidence="3">The sequence shown here is derived from an EMBL/GenBank/DDBJ whole genome shotgun (WGS) entry which is preliminary data.</text>
</comment>
<dbReference type="PROSITE" id="PS50013">
    <property type="entry name" value="CHROMO_2"/>
    <property type="match status" value="1"/>
</dbReference>
<dbReference type="Gene3D" id="2.40.50.40">
    <property type="match status" value="1"/>
</dbReference>
<evidence type="ECO:0000256" key="1">
    <source>
        <dbReference type="SAM" id="MobiDB-lite"/>
    </source>
</evidence>
<dbReference type="SUPFAM" id="SSF54160">
    <property type="entry name" value="Chromo domain-like"/>
    <property type="match status" value="1"/>
</dbReference>
<dbReference type="AlphaFoldDB" id="A0A438CUB9"/>